<dbReference type="Proteomes" id="UP000298061">
    <property type="component" value="Unassembled WGS sequence"/>
</dbReference>
<comment type="caution">
    <text evidence="1">The sequence shown here is derived from an EMBL/GenBank/DDBJ whole genome shotgun (WGS) entry which is preliminary data.</text>
</comment>
<evidence type="ECO:0000313" key="2">
    <source>
        <dbReference type="Proteomes" id="UP000298061"/>
    </source>
</evidence>
<dbReference type="AlphaFoldDB" id="A0A4Y9ZF13"/>
<sequence length="205" mass="23196">MSRSFVLGAQGLFDQYRRVNRNREPDTAVFNAGRFIRYVLAGRSLNDHGQTVNRLIVNPRMGRIVDRPFEITRDYDSIIGVDKQIPYRIALAVFPVPPFSETLKKKNHIEVAVTVRGTETMVSLHNIPNLALGKVAQRHVVRCHFPASLNQGDGVALSQPMLRDFYNKVLRPSMVEAHPFHASHYPIDYTSAFMSSGDVQGRLHN</sequence>
<protein>
    <submittedName>
        <fullName evidence="1">Uncharacterized protein</fullName>
    </submittedName>
</protein>
<feature type="non-terminal residue" evidence="1">
    <location>
        <position position="205"/>
    </location>
</feature>
<accession>A0A4Y9ZF13</accession>
<reference evidence="1 2" key="1">
    <citation type="submission" date="2019-02" db="EMBL/GenBank/DDBJ databases">
        <title>Genome sequencing of the rare red list fungi Hericium alpestre (H. flagellum).</title>
        <authorList>
            <person name="Buettner E."/>
            <person name="Kellner H."/>
        </authorList>
    </citation>
    <scope>NUCLEOTIDE SEQUENCE [LARGE SCALE GENOMIC DNA]</scope>
    <source>
        <strain evidence="1 2">DSM 108284</strain>
    </source>
</reference>
<organism evidence="1 2">
    <name type="scientific">Hericium alpestre</name>
    <dbReference type="NCBI Taxonomy" id="135208"/>
    <lineage>
        <taxon>Eukaryota</taxon>
        <taxon>Fungi</taxon>
        <taxon>Dikarya</taxon>
        <taxon>Basidiomycota</taxon>
        <taxon>Agaricomycotina</taxon>
        <taxon>Agaricomycetes</taxon>
        <taxon>Russulales</taxon>
        <taxon>Hericiaceae</taxon>
        <taxon>Hericium</taxon>
    </lineage>
</organism>
<name>A0A4Y9ZF13_9AGAM</name>
<dbReference type="EMBL" id="SFCI01002970">
    <property type="protein sequence ID" value="TFY73345.1"/>
    <property type="molecule type" value="Genomic_DNA"/>
</dbReference>
<keyword evidence="2" id="KW-1185">Reference proteome</keyword>
<gene>
    <name evidence="1" type="ORF">EWM64_g10666</name>
</gene>
<dbReference type="OrthoDB" id="2603924at2759"/>
<evidence type="ECO:0000313" key="1">
    <source>
        <dbReference type="EMBL" id="TFY73345.1"/>
    </source>
</evidence>
<proteinExistence type="predicted"/>